<dbReference type="OrthoDB" id="6903098at2"/>
<evidence type="ECO:0000313" key="3">
    <source>
        <dbReference type="Proteomes" id="UP000032068"/>
    </source>
</evidence>
<sequence>MNVSKYLVAFVLLGGASFAQAKVSVEKLNEKYQNESTVTMREYAASTGKPAPLIRDYAYGMKIDVAKLVHTTKDISTCGNFKKIMSYEDSQGTLHSVRYTMQGQCVNQR</sequence>
<feature type="signal peptide" evidence="1">
    <location>
        <begin position="1"/>
        <end position="21"/>
    </location>
</feature>
<organism evidence="2 3">
    <name type="scientific">Pseudomonas fulva</name>
    <dbReference type="NCBI Taxonomy" id="47880"/>
    <lineage>
        <taxon>Bacteria</taxon>
        <taxon>Pseudomonadati</taxon>
        <taxon>Pseudomonadota</taxon>
        <taxon>Gammaproteobacteria</taxon>
        <taxon>Pseudomonadales</taxon>
        <taxon>Pseudomonadaceae</taxon>
        <taxon>Pseudomonas</taxon>
    </lineage>
</organism>
<keyword evidence="1" id="KW-0732">Signal</keyword>
<comment type="caution">
    <text evidence="2">The sequence shown here is derived from an EMBL/GenBank/DDBJ whole genome shotgun (WGS) entry which is preliminary data.</text>
</comment>
<gene>
    <name evidence="2" type="ORF">RU08_14475</name>
</gene>
<dbReference type="AlphaFoldDB" id="A0A0D0JTI2"/>
<reference evidence="2 3" key="1">
    <citation type="submission" date="2014-12" db="EMBL/GenBank/DDBJ databases">
        <title>16Stimator: statistical estimation of ribosomal gene copy numbers from draft genome assemblies.</title>
        <authorList>
            <person name="Perisin M.A."/>
            <person name="Vetter M."/>
            <person name="Gilbert J.A."/>
            <person name="Bergelson J."/>
        </authorList>
    </citation>
    <scope>NUCLEOTIDE SEQUENCE [LARGE SCALE GENOMIC DNA]</scope>
    <source>
        <strain evidence="2 3">MEJ086</strain>
    </source>
</reference>
<protein>
    <recommendedName>
        <fullName evidence="4">DUF2790 domain-containing protein</fullName>
    </recommendedName>
</protein>
<dbReference type="RefSeq" id="WP_042554546.1">
    <property type="nucleotide sequence ID" value="NZ_JXQW01000038.1"/>
</dbReference>
<name>A0A0D0JTI2_9PSED</name>
<accession>A0A0D0JTI2</accession>
<dbReference type="InterPro" id="IPR021245">
    <property type="entry name" value="DUF2790"/>
</dbReference>
<dbReference type="Proteomes" id="UP000032068">
    <property type="component" value="Unassembled WGS sequence"/>
</dbReference>
<proteinExistence type="predicted"/>
<dbReference type="EMBL" id="JXQW01000038">
    <property type="protein sequence ID" value="KIP98801.1"/>
    <property type="molecule type" value="Genomic_DNA"/>
</dbReference>
<evidence type="ECO:0000256" key="1">
    <source>
        <dbReference type="SAM" id="SignalP"/>
    </source>
</evidence>
<evidence type="ECO:0000313" key="2">
    <source>
        <dbReference type="EMBL" id="KIP98801.1"/>
    </source>
</evidence>
<dbReference type="Pfam" id="PF10976">
    <property type="entry name" value="DUF2790"/>
    <property type="match status" value="1"/>
</dbReference>
<feature type="chain" id="PRO_5002225624" description="DUF2790 domain-containing protein" evidence="1">
    <location>
        <begin position="22"/>
        <end position="109"/>
    </location>
</feature>
<dbReference type="Gene3D" id="2.30.140.50">
    <property type="entry name" value="Protein of unknown function DUF2790"/>
    <property type="match status" value="1"/>
</dbReference>
<evidence type="ECO:0008006" key="4">
    <source>
        <dbReference type="Google" id="ProtNLM"/>
    </source>
</evidence>